<evidence type="ECO:0000313" key="1">
    <source>
        <dbReference type="EMBL" id="JAD49947.1"/>
    </source>
</evidence>
<proteinExistence type="predicted"/>
<accession>A0A0A9AS80</accession>
<dbReference type="EMBL" id="GBRH01247948">
    <property type="protein sequence ID" value="JAD49947.1"/>
    <property type="molecule type" value="Transcribed_RNA"/>
</dbReference>
<protein>
    <submittedName>
        <fullName evidence="1">Uncharacterized protein</fullName>
    </submittedName>
</protein>
<sequence>MATEAARALRG</sequence>
<reference evidence="1" key="1">
    <citation type="submission" date="2014-09" db="EMBL/GenBank/DDBJ databases">
        <authorList>
            <person name="Magalhaes I.L.F."/>
            <person name="Oliveira U."/>
            <person name="Santos F.R."/>
            <person name="Vidigal T.H.D.A."/>
            <person name="Brescovit A.D."/>
            <person name="Santos A.J."/>
        </authorList>
    </citation>
    <scope>NUCLEOTIDE SEQUENCE</scope>
    <source>
        <tissue evidence="1">Shoot tissue taken approximately 20 cm above the soil surface</tissue>
    </source>
</reference>
<name>A0A0A9AS80_ARUDO</name>
<reference evidence="1" key="2">
    <citation type="journal article" date="2015" name="Data Brief">
        <title>Shoot transcriptome of the giant reed, Arundo donax.</title>
        <authorList>
            <person name="Barrero R.A."/>
            <person name="Guerrero F.D."/>
            <person name="Moolhuijzen P."/>
            <person name="Goolsby J.A."/>
            <person name="Tidwell J."/>
            <person name="Bellgard S.E."/>
            <person name="Bellgard M.I."/>
        </authorList>
    </citation>
    <scope>NUCLEOTIDE SEQUENCE</scope>
    <source>
        <tissue evidence="1">Shoot tissue taken approximately 20 cm above the soil surface</tissue>
    </source>
</reference>
<organism evidence="1">
    <name type="scientific">Arundo donax</name>
    <name type="common">Giant reed</name>
    <name type="synonym">Donax arundinaceus</name>
    <dbReference type="NCBI Taxonomy" id="35708"/>
    <lineage>
        <taxon>Eukaryota</taxon>
        <taxon>Viridiplantae</taxon>
        <taxon>Streptophyta</taxon>
        <taxon>Embryophyta</taxon>
        <taxon>Tracheophyta</taxon>
        <taxon>Spermatophyta</taxon>
        <taxon>Magnoliopsida</taxon>
        <taxon>Liliopsida</taxon>
        <taxon>Poales</taxon>
        <taxon>Poaceae</taxon>
        <taxon>PACMAD clade</taxon>
        <taxon>Arundinoideae</taxon>
        <taxon>Arundineae</taxon>
        <taxon>Arundo</taxon>
    </lineage>
</organism>